<dbReference type="STRING" id="30732.ENSOMEP00000020622"/>
<dbReference type="GO" id="GO:0008009">
    <property type="term" value="F:chemokine activity"/>
    <property type="evidence" value="ECO:0007669"/>
    <property type="project" value="InterPro"/>
</dbReference>
<feature type="chain" id="PRO_5017211259" description="Chemokine interleukin-8-like domain-containing protein" evidence="8">
    <location>
        <begin position="22"/>
        <end position="104"/>
    </location>
</feature>
<evidence type="ECO:0000256" key="4">
    <source>
        <dbReference type="ARBA" id="ARBA00022525"/>
    </source>
</evidence>
<dbReference type="OMA" id="SACVFIM"/>
<feature type="domain" description="Chemokine interleukin-8-like" evidence="9">
    <location>
        <begin position="22"/>
        <end position="82"/>
    </location>
</feature>
<keyword evidence="7" id="KW-0395">Inflammatory response</keyword>
<evidence type="ECO:0000256" key="6">
    <source>
        <dbReference type="ARBA" id="ARBA00023157"/>
    </source>
</evidence>
<dbReference type="Ensembl" id="ENSOMET00000030121.1">
    <property type="protein sequence ID" value="ENSOMEP00000020622.1"/>
    <property type="gene ID" value="ENSOMEG00000000781.1"/>
</dbReference>
<evidence type="ECO:0000256" key="5">
    <source>
        <dbReference type="ARBA" id="ARBA00022729"/>
    </source>
</evidence>
<dbReference type="FunFam" id="2.40.50.40:FF:000012">
    <property type="entry name" value="C-C motif chemokine"/>
    <property type="match status" value="1"/>
</dbReference>
<keyword evidence="2" id="KW-0145">Chemotaxis</keyword>
<dbReference type="PANTHER" id="PTHR12015:SF190">
    <property type="entry name" value="C-C MOTIF CHEMOKINE"/>
    <property type="match status" value="1"/>
</dbReference>
<evidence type="ECO:0000256" key="7">
    <source>
        <dbReference type="ARBA" id="ARBA00023198"/>
    </source>
</evidence>
<dbReference type="InterPro" id="IPR001811">
    <property type="entry name" value="Chemokine_IL8-like_dom"/>
</dbReference>
<dbReference type="SMART" id="SM00199">
    <property type="entry name" value="SCY"/>
    <property type="match status" value="1"/>
</dbReference>
<keyword evidence="11" id="KW-1185">Reference proteome</keyword>
<keyword evidence="4" id="KW-0964">Secreted</keyword>
<dbReference type="Gene3D" id="2.40.50.40">
    <property type="match status" value="1"/>
</dbReference>
<evidence type="ECO:0000256" key="1">
    <source>
        <dbReference type="ARBA" id="ARBA00004613"/>
    </source>
</evidence>
<reference evidence="10" key="2">
    <citation type="submission" date="2025-09" db="UniProtKB">
        <authorList>
            <consortium name="Ensembl"/>
        </authorList>
    </citation>
    <scope>IDENTIFICATION</scope>
</reference>
<dbReference type="GeneTree" id="ENSGT01020000230600"/>
<evidence type="ECO:0000313" key="11">
    <source>
        <dbReference type="Proteomes" id="UP000261560"/>
    </source>
</evidence>
<evidence type="ECO:0000256" key="2">
    <source>
        <dbReference type="ARBA" id="ARBA00022500"/>
    </source>
</evidence>
<keyword evidence="5 8" id="KW-0732">Signal</keyword>
<protein>
    <recommendedName>
        <fullName evidence="9">Chemokine interleukin-8-like domain-containing protein</fullName>
    </recommendedName>
</protein>
<dbReference type="PANTHER" id="PTHR12015">
    <property type="entry name" value="SMALL INDUCIBLE CYTOKINE A"/>
    <property type="match status" value="1"/>
</dbReference>
<feature type="signal peptide" evidence="8">
    <location>
        <begin position="1"/>
        <end position="21"/>
    </location>
</feature>
<evidence type="ECO:0000256" key="8">
    <source>
        <dbReference type="SAM" id="SignalP"/>
    </source>
</evidence>
<dbReference type="GO" id="GO:0006955">
    <property type="term" value="P:immune response"/>
    <property type="evidence" value="ECO:0007669"/>
    <property type="project" value="InterPro"/>
</dbReference>
<evidence type="ECO:0000259" key="9">
    <source>
        <dbReference type="SMART" id="SM00199"/>
    </source>
</evidence>
<proteinExistence type="predicted"/>
<comment type="subcellular location">
    <subcellularLocation>
        <location evidence="1">Secreted</location>
    </subcellularLocation>
</comment>
<dbReference type="CDD" id="cd00272">
    <property type="entry name" value="Chemokine_CC"/>
    <property type="match status" value="1"/>
</dbReference>
<dbReference type="Proteomes" id="UP000261560">
    <property type="component" value="Unplaced"/>
</dbReference>
<reference evidence="10" key="1">
    <citation type="submission" date="2025-08" db="UniProtKB">
        <authorList>
            <consortium name="Ensembl"/>
        </authorList>
    </citation>
    <scope>IDENTIFICATION</scope>
</reference>
<dbReference type="SUPFAM" id="SSF54117">
    <property type="entry name" value="Interleukin 8-like chemokines"/>
    <property type="match status" value="1"/>
</dbReference>
<keyword evidence="6" id="KW-1015">Disulfide bond</keyword>
<dbReference type="InterPro" id="IPR039809">
    <property type="entry name" value="Chemokine_b/g/d"/>
</dbReference>
<dbReference type="GO" id="GO:0005615">
    <property type="term" value="C:extracellular space"/>
    <property type="evidence" value="ECO:0007669"/>
    <property type="project" value="UniProtKB-KW"/>
</dbReference>
<evidence type="ECO:0000256" key="3">
    <source>
        <dbReference type="ARBA" id="ARBA00022514"/>
    </source>
</evidence>
<keyword evidence="3" id="KW-0202">Cytokine</keyword>
<sequence length="104" mass="12049">MAKLSACVFIMLVLLTTLNEKGEFCCTRYQKIPVPVDRLKKYTELKNTGNCHLRAIIFLTVKGKLVCANPNEEWVIEAMKTLKNRKRKYVIKKEQGRTGNIFEK</sequence>
<evidence type="ECO:0000313" key="10">
    <source>
        <dbReference type="Ensembl" id="ENSOMEP00000020622.1"/>
    </source>
</evidence>
<dbReference type="Pfam" id="PF00048">
    <property type="entry name" value="IL8"/>
    <property type="match status" value="1"/>
</dbReference>
<organism evidence="10 11">
    <name type="scientific">Oryzias melastigma</name>
    <name type="common">Marine medaka</name>
    <dbReference type="NCBI Taxonomy" id="30732"/>
    <lineage>
        <taxon>Eukaryota</taxon>
        <taxon>Metazoa</taxon>
        <taxon>Chordata</taxon>
        <taxon>Craniata</taxon>
        <taxon>Vertebrata</taxon>
        <taxon>Euteleostomi</taxon>
        <taxon>Actinopterygii</taxon>
        <taxon>Neopterygii</taxon>
        <taxon>Teleostei</taxon>
        <taxon>Neoteleostei</taxon>
        <taxon>Acanthomorphata</taxon>
        <taxon>Ovalentaria</taxon>
        <taxon>Atherinomorphae</taxon>
        <taxon>Beloniformes</taxon>
        <taxon>Adrianichthyidae</taxon>
        <taxon>Oryziinae</taxon>
        <taxon>Oryzias</taxon>
    </lineage>
</organism>
<dbReference type="GO" id="GO:0006954">
    <property type="term" value="P:inflammatory response"/>
    <property type="evidence" value="ECO:0007669"/>
    <property type="project" value="UniProtKB-KW"/>
</dbReference>
<accession>A0A3B3CRW7</accession>
<name>A0A3B3CRW7_ORYME</name>
<dbReference type="PaxDb" id="30732-ENSOMEP00000020622"/>
<dbReference type="AlphaFoldDB" id="A0A3B3CRW7"/>
<dbReference type="InterPro" id="IPR036048">
    <property type="entry name" value="Interleukin_8-like_sf"/>
</dbReference>